<dbReference type="AlphaFoldDB" id="A0A9E8ZFY0"/>
<protein>
    <submittedName>
        <fullName evidence="2">Polysaccharide deacetylase family protein</fullName>
    </submittedName>
</protein>
<dbReference type="InterPro" id="IPR002509">
    <property type="entry name" value="NODB_dom"/>
</dbReference>
<sequence length="310" mass="34820">MAVRRGLEVPVVERSNSTKSVSQAIDLGRMQPYSIGVASASVTLGKHPPLPIIALICYGQTYGLWNDFSPFFSPFMQLAPFFPLIHKVLRPTFPTCLWTGDANSATIALTFDDGPHPTHTPQLLEVLDRYEIPASFFWLGACVHRSPHMAQEIWQRGHWIGLHGYQHHSFPRLSADELKQSLAKTQEAIAHACQVDLAYVQQNIRDVRPPNGLFTPQTLRYLQQWNYRPVMWSVVPEDWVRPGIDIVTQRVLSQTCNGSLIVLHDGYCGGEDVAKTADRLIPRLLDQGYQFVTVDALWQQAAIGVPVVKT</sequence>
<dbReference type="InterPro" id="IPR050248">
    <property type="entry name" value="Polysacc_deacetylase_ArnD"/>
</dbReference>
<reference evidence="2" key="1">
    <citation type="submission" date="2022-12" db="EMBL/GenBank/DDBJ databases">
        <title>Polyphasic identification of a Novel Hot-Spring Cyanobacterium Ocullathermofonsia sinensis gen nov. sp. nov. and Genomic Insights on its Adaptations to the Thermal Habitat.</title>
        <authorList>
            <person name="Daroch M."/>
            <person name="Tang J."/>
            <person name="Jiang Y."/>
        </authorList>
    </citation>
    <scope>NUCLEOTIDE SEQUENCE</scope>
    <source>
        <strain evidence="2">PKUAC-SCTA174</strain>
    </source>
</reference>
<evidence type="ECO:0000313" key="3">
    <source>
        <dbReference type="Proteomes" id="UP001163152"/>
    </source>
</evidence>
<keyword evidence="3" id="KW-1185">Reference proteome</keyword>
<dbReference type="Proteomes" id="UP001163152">
    <property type="component" value="Chromosome"/>
</dbReference>
<dbReference type="CDD" id="cd10917">
    <property type="entry name" value="CE4_NodB_like_6s_7s"/>
    <property type="match status" value="1"/>
</dbReference>
<feature type="domain" description="NodB homology" evidence="1">
    <location>
        <begin position="105"/>
        <end position="292"/>
    </location>
</feature>
<evidence type="ECO:0000313" key="2">
    <source>
        <dbReference type="EMBL" id="WAL61109.1"/>
    </source>
</evidence>
<dbReference type="InterPro" id="IPR011330">
    <property type="entry name" value="Glyco_hydro/deAcase_b/a-brl"/>
</dbReference>
<dbReference type="PROSITE" id="PS51677">
    <property type="entry name" value="NODB"/>
    <property type="match status" value="1"/>
</dbReference>
<dbReference type="EMBL" id="CP113797">
    <property type="protein sequence ID" value="WAL61109.1"/>
    <property type="molecule type" value="Genomic_DNA"/>
</dbReference>
<dbReference type="KEGG" id="tsin:OXH18_03660"/>
<gene>
    <name evidence="2" type="ORF">OXH18_03660</name>
</gene>
<dbReference type="SUPFAM" id="SSF88713">
    <property type="entry name" value="Glycoside hydrolase/deacetylase"/>
    <property type="match status" value="1"/>
</dbReference>
<dbReference type="GO" id="GO:0005975">
    <property type="term" value="P:carbohydrate metabolic process"/>
    <property type="evidence" value="ECO:0007669"/>
    <property type="project" value="InterPro"/>
</dbReference>
<dbReference type="PANTHER" id="PTHR10587">
    <property type="entry name" value="GLYCOSYL TRANSFERASE-RELATED"/>
    <property type="match status" value="1"/>
</dbReference>
<proteinExistence type="predicted"/>
<dbReference type="GO" id="GO:0016810">
    <property type="term" value="F:hydrolase activity, acting on carbon-nitrogen (but not peptide) bonds"/>
    <property type="evidence" value="ECO:0007669"/>
    <property type="project" value="InterPro"/>
</dbReference>
<dbReference type="Gene3D" id="3.20.20.370">
    <property type="entry name" value="Glycoside hydrolase/deacetylase"/>
    <property type="match status" value="1"/>
</dbReference>
<dbReference type="PANTHER" id="PTHR10587:SF137">
    <property type="entry name" value="4-DEOXY-4-FORMAMIDO-L-ARABINOSE-PHOSPHOUNDECAPRENOL DEFORMYLASE ARND-RELATED"/>
    <property type="match status" value="1"/>
</dbReference>
<organism evidence="2 3">
    <name type="scientific">Thermocoleostomius sinensis A174</name>
    <dbReference type="NCBI Taxonomy" id="2016057"/>
    <lineage>
        <taxon>Bacteria</taxon>
        <taxon>Bacillati</taxon>
        <taxon>Cyanobacteriota</taxon>
        <taxon>Cyanophyceae</taxon>
        <taxon>Oculatellales</taxon>
        <taxon>Oculatellaceae</taxon>
        <taxon>Thermocoleostomius</taxon>
    </lineage>
</organism>
<name>A0A9E8ZFY0_9CYAN</name>
<dbReference type="Pfam" id="PF01522">
    <property type="entry name" value="Polysacc_deac_1"/>
    <property type="match status" value="1"/>
</dbReference>
<accession>A0A9E8ZFY0</accession>
<evidence type="ECO:0000259" key="1">
    <source>
        <dbReference type="PROSITE" id="PS51677"/>
    </source>
</evidence>